<keyword evidence="2" id="KW-1185">Reference proteome</keyword>
<sequence length="87" mass="10004">MLRFDWSWRFSCRPELALQRLLWPPCKALTLVPCHASGGRSELAQSTYSGPMKDAGQSVVQRLIDGRTRLNLRPLSPMFHQPSTYRM</sequence>
<gene>
    <name evidence="1" type="ORF">BN2475_550007</name>
</gene>
<reference evidence="1 2" key="1">
    <citation type="submission" date="2016-12" db="EMBL/GenBank/DDBJ databases">
        <authorList>
            <person name="Song W.-J."/>
            <person name="Kurnit D.M."/>
        </authorList>
    </citation>
    <scope>NUCLEOTIDE SEQUENCE [LARGE SCALE GENOMIC DNA]</scope>
    <source>
        <strain evidence="1 2">STM7296</strain>
    </source>
</reference>
<dbReference type="Proteomes" id="UP000187012">
    <property type="component" value="Unassembled WGS sequence"/>
</dbReference>
<dbReference type="EMBL" id="CYGX02000055">
    <property type="protein sequence ID" value="SIT45354.1"/>
    <property type="molecule type" value="Genomic_DNA"/>
</dbReference>
<dbReference type="AlphaFoldDB" id="A0A1N7SDE4"/>
<accession>A0A1N7SDE4</accession>
<evidence type="ECO:0000313" key="1">
    <source>
        <dbReference type="EMBL" id="SIT45354.1"/>
    </source>
</evidence>
<proteinExistence type="predicted"/>
<protein>
    <submittedName>
        <fullName evidence="1">Uncharacterized protein</fullName>
    </submittedName>
</protein>
<evidence type="ECO:0000313" key="2">
    <source>
        <dbReference type="Proteomes" id="UP000187012"/>
    </source>
</evidence>
<organism evidence="1 2">
    <name type="scientific">Paraburkholderia ribeironis</name>
    <dbReference type="NCBI Taxonomy" id="1247936"/>
    <lineage>
        <taxon>Bacteria</taxon>
        <taxon>Pseudomonadati</taxon>
        <taxon>Pseudomonadota</taxon>
        <taxon>Betaproteobacteria</taxon>
        <taxon>Burkholderiales</taxon>
        <taxon>Burkholderiaceae</taxon>
        <taxon>Paraburkholderia</taxon>
    </lineage>
</organism>
<dbReference type="STRING" id="1247936.BN2475_550007"/>
<name>A0A1N7SDE4_9BURK</name>